<comment type="subcellular location">
    <subcellularLocation>
        <location evidence="1">Membrane</location>
        <topology evidence="1">Multi-pass membrane protein</topology>
    </subcellularLocation>
</comment>
<dbReference type="Proteomes" id="UP001150904">
    <property type="component" value="Unassembled WGS sequence"/>
</dbReference>
<dbReference type="GO" id="GO:0016020">
    <property type="term" value="C:membrane"/>
    <property type="evidence" value="ECO:0007669"/>
    <property type="project" value="UniProtKB-SubCell"/>
</dbReference>
<evidence type="ECO:0000256" key="7">
    <source>
        <dbReference type="SAM" id="MobiDB-lite"/>
    </source>
</evidence>
<evidence type="ECO:0000256" key="4">
    <source>
        <dbReference type="ARBA" id="ARBA00022692"/>
    </source>
</evidence>
<feature type="transmembrane region" description="Helical" evidence="8">
    <location>
        <begin position="190"/>
        <end position="210"/>
    </location>
</feature>
<dbReference type="PANTHER" id="PTHR23506">
    <property type="entry name" value="GH10249P"/>
    <property type="match status" value="1"/>
</dbReference>
<dbReference type="InterPro" id="IPR020846">
    <property type="entry name" value="MFS_dom"/>
</dbReference>
<dbReference type="GeneID" id="83181978"/>
<dbReference type="InterPro" id="IPR001958">
    <property type="entry name" value="Tet-R_TetA/multi-R_MdtG-like"/>
</dbReference>
<feature type="region of interest" description="Disordered" evidence="7">
    <location>
        <begin position="230"/>
        <end position="254"/>
    </location>
</feature>
<dbReference type="GO" id="GO:0022857">
    <property type="term" value="F:transmembrane transporter activity"/>
    <property type="evidence" value="ECO:0007669"/>
    <property type="project" value="InterPro"/>
</dbReference>
<reference evidence="10" key="2">
    <citation type="journal article" date="2023" name="IMA Fungus">
        <title>Comparative genomic study of the Penicillium genus elucidates a diverse pangenome and 15 lateral gene transfer events.</title>
        <authorList>
            <person name="Petersen C."/>
            <person name="Sorensen T."/>
            <person name="Nielsen M.R."/>
            <person name="Sondergaard T.E."/>
            <person name="Sorensen J.L."/>
            <person name="Fitzpatrick D.A."/>
            <person name="Frisvad J.C."/>
            <person name="Nielsen K.L."/>
        </authorList>
    </citation>
    <scope>NUCLEOTIDE SEQUENCE</scope>
    <source>
        <strain evidence="10">IBT 15544</strain>
    </source>
</reference>
<feature type="transmembrane region" description="Helical" evidence="8">
    <location>
        <begin position="132"/>
        <end position="150"/>
    </location>
</feature>
<dbReference type="InterPro" id="IPR011701">
    <property type="entry name" value="MFS"/>
</dbReference>
<evidence type="ECO:0000313" key="11">
    <source>
        <dbReference type="Proteomes" id="UP001150904"/>
    </source>
</evidence>
<feature type="transmembrane region" description="Helical" evidence="8">
    <location>
        <begin position="409"/>
        <end position="432"/>
    </location>
</feature>
<protein>
    <submittedName>
        <fullName evidence="10">MFS amine transporter</fullName>
    </submittedName>
</protein>
<sequence>MGLWKWPGRQHEKQEATRPKLVELRSSRWFITIVVSFAAATDVFMYGLIVPVTPTALQNRVQLPEGSIQGWASILLALNAAALLAFSPIFGYIADRSESCRFLYLLGLVALGAATAMLCVGSNIGLWIAGRMFQGAAAAMVWAVGMALMVDTVGKDGLGQAFGYVSMAVSFGAVAGPLLGGVLYQYGGYYAVFGIGFGFIGLDIFLRWMLIERKQAIKWLMPDMRPLAAEQASQKEGEKPTNPPAVGNGPCNRQPPEYPPSRSALGLVAFLLSSPRLIVSLWGNLIIALALASFDSVLPLFVRDMFGWQQGAQGLIFIPLMVPHVLGPITGFVIDKFPRSCRYITTGAFLSSTPVMVLLRLVTENTMQHKVLLCALLALLGVCFSLALPPLNAEVFHAVKEKEDRNPDIFGRGGAMALAFGLSNMGCATGYLVGPFFAGFIRQQAGWGTMGWALGLLAGVSSIPIFLFLGGWILREPVRSQGEAQVSETASGV</sequence>
<dbReference type="PRINTS" id="PR01035">
    <property type="entry name" value="TCRTETA"/>
</dbReference>
<dbReference type="PROSITE" id="PS50850">
    <property type="entry name" value="MFS"/>
    <property type="match status" value="1"/>
</dbReference>
<comment type="similarity">
    <text evidence="2">Belongs to the major facilitator superfamily. Vesicular transporter family.</text>
</comment>
<proteinExistence type="inferred from homology"/>
<feature type="transmembrane region" description="Helical" evidence="8">
    <location>
        <begin position="369"/>
        <end position="388"/>
    </location>
</feature>
<dbReference type="CDD" id="cd17325">
    <property type="entry name" value="MFS_MdtG_SLC18_like"/>
    <property type="match status" value="1"/>
</dbReference>
<feature type="transmembrane region" description="Helical" evidence="8">
    <location>
        <begin position="102"/>
        <end position="126"/>
    </location>
</feature>
<dbReference type="RefSeq" id="XP_058306926.1">
    <property type="nucleotide sequence ID" value="XM_058454677.1"/>
</dbReference>
<feature type="transmembrane region" description="Helical" evidence="8">
    <location>
        <begin position="452"/>
        <end position="474"/>
    </location>
</feature>
<keyword evidence="3" id="KW-0813">Transport</keyword>
<feature type="transmembrane region" description="Helical" evidence="8">
    <location>
        <begin position="70"/>
        <end position="90"/>
    </location>
</feature>
<accession>A0A9W9JKD2</accession>
<keyword evidence="5 8" id="KW-1133">Transmembrane helix</keyword>
<evidence type="ECO:0000313" key="10">
    <source>
        <dbReference type="EMBL" id="KAJ5198498.1"/>
    </source>
</evidence>
<dbReference type="InterPro" id="IPR050930">
    <property type="entry name" value="MFS_Vesicular_Transporter"/>
</dbReference>
<evidence type="ECO:0000256" key="2">
    <source>
        <dbReference type="ARBA" id="ARBA00006829"/>
    </source>
</evidence>
<name>A0A9W9JKD2_9EURO</name>
<dbReference type="Pfam" id="PF07690">
    <property type="entry name" value="MFS_1"/>
    <property type="match status" value="1"/>
</dbReference>
<evidence type="ECO:0000256" key="3">
    <source>
        <dbReference type="ARBA" id="ARBA00022448"/>
    </source>
</evidence>
<organism evidence="10 11">
    <name type="scientific">Penicillium cinerascens</name>
    <dbReference type="NCBI Taxonomy" id="70096"/>
    <lineage>
        <taxon>Eukaryota</taxon>
        <taxon>Fungi</taxon>
        <taxon>Dikarya</taxon>
        <taxon>Ascomycota</taxon>
        <taxon>Pezizomycotina</taxon>
        <taxon>Eurotiomycetes</taxon>
        <taxon>Eurotiomycetidae</taxon>
        <taxon>Eurotiales</taxon>
        <taxon>Aspergillaceae</taxon>
        <taxon>Penicillium</taxon>
    </lineage>
</organism>
<evidence type="ECO:0000259" key="9">
    <source>
        <dbReference type="PROSITE" id="PS50850"/>
    </source>
</evidence>
<dbReference type="Gene3D" id="1.20.1250.20">
    <property type="entry name" value="MFS general substrate transporter like domains"/>
    <property type="match status" value="2"/>
</dbReference>
<feature type="transmembrane region" description="Helical" evidence="8">
    <location>
        <begin position="162"/>
        <end position="184"/>
    </location>
</feature>
<evidence type="ECO:0000256" key="8">
    <source>
        <dbReference type="SAM" id="Phobius"/>
    </source>
</evidence>
<dbReference type="PANTHER" id="PTHR23506:SF23">
    <property type="entry name" value="GH10249P"/>
    <property type="match status" value="1"/>
</dbReference>
<gene>
    <name evidence="10" type="ORF">N7498_007615</name>
</gene>
<evidence type="ECO:0000256" key="1">
    <source>
        <dbReference type="ARBA" id="ARBA00004141"/>
    </source>
</evidence>
<dbReference type="EMBL" id="JAPQKR010000014">
    <property type="protein sequence ID" value="KAJ5198498.1"/>
    <property type="molecule type" value="Genomic_DNA"/>
</dbReference>
<dbReference type="SUPFAM" id="SSF103473">
    <property type="entry name" value="MFS general substrate transporter"/>
    <property type="match status" value="1"/>
</dbReference>
<dbReference type="OrthoDB" id="5086884at2759"/>
<reference evidence="10" key="1">
    <citation type="submission" date="2022-12" db="EMBL/GenBank/DDBJ databases">
        <authorList>
            <person name="Petersen C."/>
        </authorList>
    </citation>
    <scope>NUCLEOTIDE SEQUENCE</scope>
    <source>
        <strain evidence="10">IBT 15544</strain>
    </source>
</reference>
<keyword evidence="4 8" id="KW-0812">Transmembrane</keyword>
<evidence type="ECO:0000256" key="6">
    <source>
        <dbReference type="ARBA" id="ARBA00023136"/>
    </source>
</evidence>
<dbReference type="AlphaFoldDB" id="A0A9W9JKD2"/>
<feature type="transmembrane region" description="Helical" evidence="8">
    <location>
        <begin position="29"/>
        <end position="50"/>
    </location>
</feature>
<evidence type="ECO:0000256" key="5">
    <source>
        <dbReference type="ARBA" id="ARBA00022989"/>
    </source>
</evidence>
<feature type="transmembrane region" description="Helical" evidence="8">
    <location>
        <begin position="314"/>
        <end position="334"/>
    </location>
</feature>
<dbReference type="InterPro" id="IPR036259">
    <property type="entry name" value="MFS_trans_sf"/>
</dbReference>
<feature type="domain" description="Major facilitator superfamily (MFS) profile" evidence="9">
    <location>
        <begin position="31"/>
        <end position="479"/>
    </location>
</feature>
<keyword evidence="11" id="KW-1185">Reference proteome</keyword>
<feature type="transmembrane region" description="Helical" evidence="8">
    <location>
        <begin position="281"/>
        <end position="302"/>
    </location>
</feature>
<keyword evidence="6 8" id="KW-0472">Membrane</keyword>
<comment type="caution">
    <text evidence="10">The sequence shown here is derived from an EMBL/GenBank/DDBJ whole genome shotgun (WGS) entry which is preliminary data.</text>
</comment>